<dbReference type="AlphaFoldDB" id="A0A1M7H7E4"/>
<dbReference type="OrthoDB" id="1822913at2"/>
<dbReference type="EMBL" id="FRCT01000002">
    <property type="protein sequence ID" value="SHM24286.1"/>
    <property type="molecule type" value="Genomic_DNA"/>
</dbReference>
<proteinExistence type="predicted"/>
<gene>
    <name evidence="1" type="ORF">SAMN04487860_102158</name>
</gene>
<name>A0A1M7H7E4_RUMFL</name>
<organism evidence="1 2">
    <name type="scientific">Ruminococcus flavefaciens</name>
    <dbReference type="NCBI Taxonomy" id="1265"/>
    <lineage>
        <taxon>Bacteria</taxon>
        <taxon>Bacillati</taxon>
        <taxon>Bacillota</taxon>
        <taxon>Clostridia</taxon>
        <taxon>Eubacteriales</taxon>
        <taxon>Oscillospiraceae</taxon>
        <taxon>Ruminococcus</taxon>
    </lineage>
</organism>
<dbReference type="RefSeq" id="WP_072948546.1">
    <property type="nucleotide sequence ID" value="NZ_FRCT01000002.1"/>
</dbReference>
<evidence type="ECO:0000313" key="2">
    <source>
        <dbReference type="Proteomes" id="UP000184394"/>
    </source>
</evidence>
<evidence type="ECO:0000313" key="1">
    <source>
        <dbReference type="EMBL" id="SHM24286.1"/>
    </source>
</evidence>
<accession>A0A1M7H7E4</accession>
<protein>
    <submittedName>
        <fullName evidence="1">Uncharacterized protein</fullName>
    </submittedName>
</protein>
<sequence>MAVYNLNDPRRENAKLYRGIYKAPAADLPPRNKSEELCRNECGPVFSDVKTDKEKKLLGGLADEFFEGGIDSDKLLIAALLYILIKEGADIKLIIALGYILM</sequence>
<reference evidence="1 2" key="1">
    <citation type="submission" date="2016-11" db="EMBL/GenBank/DDBJ databases">
        <authorList>
            <person name="Jaros S."/>
            <person name="Januszkiewicz K."/>
            <person name="Wedrychowicz H."/>
        </authorList>
    </citation>
    <scope>NUCLEOTIDE SEQUENCE [LARGE SCALE GENOMIC DNA]</scope>
    <source>
        <strain evidence="1 2">Y1</strain>
    </source>
</reference>
<dbReference type="Proteomes" id="UP000184394">
    <property type="component" value="Unassembled WGS sequence"/>
</dbReference>